<sequence length="110" mass="12540">MDKILKGLHTLSSLLRLSTVPTPCQHTTSVSWAEVWHQIVNQYSRCISSVLYTRLTGIRPVAREFEVLSGDTYVNGLWQSNLVNDFLWYTNGIVSLAPQFTWYTVDCIST</sequence>
<dbReference type="EMBL" id="MU006246">
    <property type="protein sequence ID" value="KAF2819120.1"/>
    <property type="molecule type" value="Genomic_DNA"/>
</dbReference>
<evidence type="ECO:0000313" key="2">
    <source>
        <dbReference type="Proteomes" id="UP000799424"/>
    </source>
</evidence>
<evidence type="ECO:0000313" key="1">
    <source>
        <dbReference type="EMBL" id="KAF2819120.1"/>
    </source>
</evidence>
<proteinExistence type="predicted"/>
<name>A0A6A6ZDM1_9PLEO</name>
<dbReference type="AlphaFoldDB" id="A0A6A6ZDM1"/>
<organism evidence="1 2">
    <name type="scientific">Ophiobolus disseminans</name>
    <dbReference type="NCBI Taxonomy" id="1469910"/>
    <lineage>
        <taxon>Eukaryota</taxon>
        <taxon>Fungi</taxon>
        <taxon>Dikarya</taxon>
        <taxon>Ascomycota</taxon>
        <taxon>Pezizomycotina</taxon>
        <taxon>Dothideomycetes</taxon>
        <taxon>Pleosporomycetidae</taxon>
        <taxon>Pleosporales</taxon>
        <taxon>Pleosporineae</taxon>
        <taxon>Phaeosphaeriaceae</taxon>
        <taxon>Ophiobolus</taxon>
    </lineage>
</organism>
<gene>
    <name evidence="1" type="ORF">CC86DRAFT_146812</name>
</gene>
<keyword evidence="2" id="KW-1185">Reference proteome</keyword>
<accession>A0A6A6ZDM1</accession>
<reference evidence="1" key="1">
    <citation type="journal article" date="2020" name="Stud. Mycol.">
        <title>101 Dothideomycetes genomes: a test case for predicting lifestyles and emergence of pathogens.</title>
        <authorList>
            <person name="Haridas S."/>
            <person name="Albert R."/>
            <person name="Binder M."/>
            <person name="Bloem J."/>
            <person name="Labutti K."/>
            <person name="Salamov A."/>
            <person name="Andreopoulos B."/>
            <person name="Baker S."/>
            <person name="Barry K."/>
            <person name="Bills G."/>
            <person name="Bluhm B."/>
            <person name="Cannon C."/>
            <person name="Castanera R."/>
            <person name="Culley D."/>
            <person name="Daum C."/>
            <person name="Ezra D."/>
            <person name="Gonzalez J."/>
            <person name="Henrissat B."/>
            <person name="Kuo A."/>
            <person name="Liang C."/>
            <person name="Lipzen A."/>
            <person name="Lutzoni F."/>
            <person name="Magnuson J."/>
            <person name="Mondo S."/>
            <person name="Nolan M."/>
            <person name="Ohm R."/>
            <person name="Pangilinan J."/>
            <person name="Park H.-J."/>
            <person name="Ramirez L."/>
            <person name="Alfaro M."/>
            <person name="Sun H."/>
            <person name="Tritt A."/>
            <person name="Yoshinaga Y."/>
            <person name="Zwiers L.-H."/>
            <person name="Turgeon B."/>
            <person name="Goodwin S."/>
            <person name="Spatafora J."/>
            <person name="Crous P."/>
            <person name="Grigoriev I."/>
        </authorList>
    </citation>
    <scope>NUCLEOTIDE SEQUENCE</scope>
    <source>
        <strain evidence="1">CBS 113818</strain>
    </source>
</reference>
<protein>
    <submittedName>
        <fullName evidence="1">Uncharacterized protein</fullName>
    </submittedName>
</protein>
<dbReference type="Proteomes" id="UP000799424">
    <property type="component" value="Unassembled WGS sequence"/>
</dbReference>